<dbReference type="Proteomes" id="UP001521222">
    <property type="component" value="Unassembled WGS sequence"/>
</dbReference>
<keyword evidence="3" id="KW-1185">Reference proteome</keyword>
<evidence type="ECO:0000313" key="3">
    <source>
        <dbReference type="Proteomes" id="UP001521222"/>
    </source>
</evidence>
<comment type="caution">
    <text evidence="2">The sequence shown here is derived from an EMBL/GenBank/DDBJ whole genome shotgun (WGS) entry which is preliminary data.</text>
</comment>
<feature type="signal peptide" evidence="1">
    <location>
        <begin position="1"/>
        <end position="18"/>
    </location>
</feature>
<organism evidence="2 3">
    <name type="scientific">Nothophoma quercina</name>
    <dbReference type="NCBI Taxonomy" id="749835"/>
    <lineage>
        <taxon>Eukaryota</taxon>
        <taxon>Fungi</taxon>
        <taxon>Dikarya</taxon>
        <taxon>Ascomycota</taxon>
        <taxon>Pezizomycotina</taxon>
        <taxon>Dothideomycetes</taxon>
        <taxon>Pleosporomycetidae</taxon>
        <taxon>Pleosporales</taxon>
        <taxon>Pleosporineae</taxon>
        <taxon>Didymellaceae</taxon>
        <taxon>Nothophoma</taxon>
    </lineage>
</organism>
<evidence type="ECO:0000313" key="2">
    <source>
        <dbReference type="EMBL" id="KAL1597606.1"/>
    </source>
</evidence>
<protein>
    <submittedName>
        <fullName evidence="2">Uncharacterized protein</fullName>
    </submittedName>
</protein>
<feature type="chain" id="PRO_5045241505" evidence="1">
    <location>
        <begin position="19"/>
        <end position="130"/>
    </location>
</feature>
<reference evidence="2 3" key="1">
    <citation type="submission" date="2024-02" db="EMBL/GenBank/DDBJ databases">
        <title>De novo assembly and annotation of 12 fungi associated with fruit tree decline syndrome in Ontario, Canada.</title>
        <authorList>
            <person name="Sulman M."/>
            <person name="Ellouze W."/>
            <person name="Ilyukhin E."/>
        </authorList>
    </citation>
    <scope>NUCLEOTIDE SEQUENCE [LARGE SCALE GENOMIC DNA]</scope>
    <source>
        <strain evidence="2 3">M97-236</strain>
    </source>
</reference>
<gene>
    <name evidence="2" type="ORF">SLS59_007303</name>
</gene>
<name>A0ABR3QZL9_9PLEO</name>
<proteinExistence type="predicted"/>
<dbReference type="EMBL" id="JAKIXB020000025">
    <property type="protein sequence ID" value="KAL1597606.1"/>
    <property type="molecule type" value="Genomic_DNA"/>
</dbReference>
<keyword evidence="1" id="KW-0732">Signal</keyword>
<sequence>MKASIIASTLALAGSAFAFPGAAAPAPLATIQLANDFSGANAIRSVPANGVANTFANVFAGTVLVKDGVVKATSVQNVAPQGPFINCVIANAAGDIVGEINNQKTFLDIDGDANKVVETDVSAFTIKCNQ</sequence>
<accession>A0ABR3QZL9</accession>
<evidence type="ECO:0000256" key="1">
    <source>
        <dbReference type="SAM" id="SignalP"/>
    </source>
</evidence>